<dbReference type="InterPro" id="IPR050710">
    <property type="entry name" value="Band7/mec-2_domain"/>
</dbReference>
<protein>
    <submittedName>
        <fullName evidence="3">Peptidase</fullName>
    </submittedName>
</protein>
<accession>A0A917WE81</accession>
<sequence length="300" mass="32747">MTMLSDQWLLTIALVVLAVILLPSMIVITSQQNVKLIETFGRFTSVRQAGLSIKLPWPIQTATDNFSLRVREIAEDVGVKSLDNAFVVVPIRVQFAVRPGGEADAFYRLEDPDAQIRSYVVNQVRSTASGMTFDDLFRSRDAFETDVETTLAQRMSEFGFKIENVLVDDPQPSRELREAFDRVIAAQRLKEAATNEGEALRIKQVAAAQAEGESLRIKGEAYAAFRGIIAEGNAEALKKFTEKTGLTEKDGLDFFISVNEMEAVTNAAEAGGSVVFVAGSARDGIEPALLGTLAQGPRKG</sequence>
<gene>
    <name evidence="3" type="ORF">GCM10011534_16280</name>
</gene>
<organism evidence="3 4">
    <name type="scientific">Pseudooceanicola nanhaiensis</name>
    <dbReference type="NCBI Taxonomy" id="375761"/>
    <lineage>
        <taxon>Bacteria</taxon>
        <taxon>Pseudomonadati</taxon>
        <taxon>Pseudomonadota</taxon>
        <taxon>Alphaproteobacteria</taxon>
        <taxon>Rhodobacterales</taxon>
        <taxon>Paracoccaceae</taxon>
        <taxon>Pseudooceanicola</taxon>
    </lineage>
</organism>
<dbReference type="GO" id="GO:0016020">
    <property type="term" value="C:membrane"/>
    <property type="evidence" value="ECO:0007669"/>
    <property type="project" value="UniProtKB-SubCell"/>
</dbReference>
<dbReference type="SUPFAM" id="SSF117892">
    <property type="entry name" value="Band 7/SPFH domain"/>
    <property type="match status" value="1"/>
</dbReference>
<dbReference type="InterPro" id="IPR036013">
    <property type="entry name" value="Band_7/SPFH_dom_sf"/>
</dbReference>
<dbReference type="AlphaFoldDB" id="A0A917WE81"/>
<dbReference type="Pfam" id="PF01145">
    <property type="entry name" value="Band_7"/>
    <property type="match status" value="1"/>
</dbReference>
<feature type="domain" description="Band 7" evidence="2">
    <location>
        <begin position="24"/>
        <end position="184"/>
    </location>
</feature>
<dbReference type="SMART" id="SM00244">
    <property type="entry name" value="PHB"/>
    <property type="match status" value="1"/>
</dbReference>
<dbReference type="PANTHER" id="PTHR43327">
    <property type="entry name" value="STOMATIN-LIKE PROTEIN 2, MITOCHONDRIAL"/>
    <property type="match status" value="1"/>
</dbReference>
<reference evidence="3" key="1">
    <citation type="journal article" date="2014" name="Int. J. Syst. Evol. Microbiol.">
        <title>Complete genome sequence of Corynebacterium casei LMG S-19264T (=DSM 44701T), isolated from a smear-ripened cheese.</title>
        <authorList>
            <consortium name="US DOE Joint Genome Institute (JGI-PGF)"/>
            <person name="Walter F."/>
            <person name="Albersmeier A."/>
            <person name="Kalinowski J."/>
            <person name="Ruckert C."/>
        </authorList>
    </citation>
    <scope>NUCLEOTIDE SEQUENCE</scope>
    <source>
        <strain evidence="3">CGMCC 1.6293</strain>
    </source>
</reference>
<dbReference type="Proteomes" id="UP000649829">
    <property type="component" value="Unassembled WGS sequence"/>
</dbReference>
<comment type="caution">
    <text evidence="3">The sequence shown here is derived from an EMBL/GenBank/DDBJ whole genome shotgun (WGS) entry which is preliminary data.</text>
</comment>
<evidence type="ECO:0000256" key="1">
    <source>
        <dbReference type="ARBA" id="ARBA00004167"/>
    </source>
</evidence>
<proteinExistence type="predicted"/>
<evidence type="ECO:0000313" key="3">
    <source>
        <dbReference type="EMBL" id="GGL94807.1"/>
    </source>
</evidence>
<evidence type="ECO:0000259" key="2">
    <source>
        <dbReference type="SMART" id="SM00244"/>
    </source>
</evidence>
<keyword evidence="4" id="KW-1185">Reference proteome</keyword>
<evidence type="ECO:0000313" key="4">
    <source>
        <dbReference type="Proteomes" id="UP000649829"/>
    </source>
</evidence>
<dbReference type="Gene3D" id="3.30.479.30">
    <property type="entry name" value="Band 7 domain"/>
    <property type="match status" value="1"/>
</dbReference>
<name>A0A917WE81_9RHOB</name>
<dbReference type="EMBL" id="BMLF01000001">
    <property type="protein sequence ID" value="GGL94807.1"/>
    <property type="molecule type" value="Genomic_DNA"/>
</dbReference>
<dbReference type="InterPro" id="IPR001107">
    <property type="entry name" value="Band_7"/>
</dbReference>
<dbReference type="PANTHER" id="PTHR43327:SF10">
    <property type="entry name" value="STOMATIN-LIKE PROTEIN 2, MITOCHONDRIAL"/>
    <property type="match status" value="1"/>
</dbReference>
<dbReference type="RefSeq" id="WP_051630439.1">
    <property type="nucleotide sequence ID" value="NZ_BMLF01000001.1"/>
</dbReference>
<comment type="subcellular location">
    <subcellularLocation>
        <location evidence="1">Membrane</location>
        <topology evidence="1">Single-pass membrane protein</topology>
    </subcellularLocation>
</comment>
<reference evidence="3" key="2">
    <citation type="submission" date="2020-09" db="EMBL/GenBank/DDBJ databases">
        <authorList>
            <person name="Sun Q."/>
            <person name="Zhou Y."/>
        </authorList>
    </citation>
    <scope>NUCLEOTIDE SEQUENCE</scope>
    <source>
        <strain evidence="3">CGMCC 1.6293</strain>
    </source>
</reference>